<feature type="compositionally biased region" description="Polar residues" evidence="1">
    <location>
        <begin position="93"/>
        <end position="105"/>
    </location>
</feature>
<reference evidence="2" key="1">
    <citation type="submission" date="2023-05" db="EMBL/GenBank/DDBJ databases">
        <title>Nepenthes gracilis genome sequencing.</title>
        <authorList>
            <person name="Fukushima K."/>
        </authorList>
    </citation>
    <scope>NUCLEOTIDE SEQUENCE</scope>
    <source>
        <strain evidence="2">SING2019-196</strain>
    </source>
</reference>
<evidence type="ECO:0000256" key="1">
    <source>
        <dbReference type="SAM" id="MobiDB-lite"/>
    </source>
</evidence>
<evidence type="ECO:0000313" key="2">
    <source>
        <dbReference type="EMBL" id="GMH20009.1"/>
    </source>
</evidence>
<keyword evidence="3" id="KW-1185">Reference proteome</keyword>
<dbReference type="EMBL" id="BSYO01000021">
    <property type="protein sequence ID" value="GMH20009.1"/>
    <property type="molecule type" value="Genomic_DNA"/>
</dbReference>
<protein>
    <submittedName>
        <fullName evidence="2">Uncharacterized protein</fullName>
    </submittedName>
</protein>
<evidence type="ECO:0000313" key="3">
    <source>
        <dbReference type="Proteomes" id="UP001279734"/>
    </source>
</evidence>
<dbReference type="Proteomes" id="UP001279734">
    <property type="component" value="Unassembled WGS sequence"/>
</dbReference>
<comment type="caution">
    <text evidence="2">The sequence shown here is derived from an EMBL/GenBank/DDBJ whole genome shotgun (WGS) entry which is preliminary data.</text>
</comment>
<sequence>MRINRDKKRNVKLIPIMANGYRNTPHQSKRSQIDDYRYSLMCDEFTSQPLVKKKRTRDPILTIKEISIPTIDELFDELHGSKAFQTFRKPSTSVIDVTSSGNPSNAVDEPQGDN</sequence>
<accession>A0AAD3XXG2</accession>
<gene>
    <name evidence="2" type="ORF">Nepgr_021850</name>
</gene>
<name>A0AAD3XXG2_NEPGR</name>
<proteinExistence type="predicted"/>
<feature type="region of interest" description="Disordered" evidence="1">
    <location>
        <begin position="93"/>
        <end position="114"/>
    </location>
</feature>
<organism evidence="2 3">
    <name type="scientific">Nepenthes gracilis</name>
    <name type="common">Slender pitcher plant</name>
    <dbReference type="NCBI Taxonomy" id="150966"/>
    <lineage>
        <taxon>Eukaryota</taxon>
        <taxon>Viridiplantae</taxon>
        <taxon>Streptophyta</taxon>
        <taxon>Embryophyta</taxon>
        <taxon>Tracheophyta</taxon>
        <taxon>Spermatophyta</taxon>
        <taxon>Magnoliopsida</taxon>
        <taxon>eudicotyledons</taxon>
        <taxon>Gunneridae</taxon>
        <taxon>Pentapetalae</taxon>
        <taxon>Caryophyllales</taxon>
        <taxon>Nepenthaceae</taxon>
        <taxon>Nepenthes</taxon>
    </lineage>
</organism>
<dbReference type="AlphaFoldDB" id="A0AAD3XXG2"/>